<dbReference type="Proteomes" id="UP000770661">
    <property type="component" value="Unassembled WGS sequence"/>
</dbReference>
<feature type="signal peptide" evidence="2">
    <location>
        <begin position="1"/>
        <end position="26"/>
    </location>
</feature>
<proteinExistence type="predicted"/>
<name>A0A8J4YGN1_CHIOP</name>
<reference evidence="3" key="1">
    <citation type="submission" date="2020-07" db="EMBL/GenBank/DDBJ databases">
        <title>The High-quality genome of the commercially important snow crab, Chionoecetes opilio.</title>
        <authorList>
            <person name="Jeong J.-H."/>
            <person name="Ryu S."/>
        </authorList>
    </citation>
    <scope>NUCLEOTIDE SEQUENCE</scope>
    <source>
        <strain evidence="3">MADBK_172401_WGS</strain>
        <tissue evidence="3">Digestive gland</tissue>
    </source>
</reference>
<accession>A0A8J4YGN1</accession>
<organism evidence="3 4">
    <name type="scientific">Chionoecetes opilio</name>
    <name type="common">Atlantic snow crab</name>
    <name type="synonym">Cancer opilio</name>
    <dbReference type="NCBI Taxonomy" id="41210"/>
    <lineage>
        <taxon>Eukaryota</taxon>
        <taxon>Metazoa</taxon>
        <taxon>Ecdysozoa</taxon>
        <taxon>Arthropoda</taxon>
        <taxon>Crustacea</taxon>
        <taxon>Multicrustacea</taxon>
        <taxon>Malacostraca</taxon>
        <taxon>Eumalacostraca</taxon>
        <taxon>Eucarida</taxon>
        <taxon>Decapoda</taxon>
        <taxon>Pleocyemata</taxon>
        <taxon>Brachyura</taxon>
        <taxon>Eubrachyura</taxon>
        <taxon>Majoidea</taxon>
        <taxon>Majidae</taxon>
        <taxon>Chionoecetes</taxon>
    </lineage>
</organism>
<evidence type="ECO:0000313" key="3">
    <source>
        <dbReference type="EMBL" id="KAG0723261.1"/>
    </source>
</evidence>
<comment type="caution">
    <text evidence="3">The sequence shown here is derived from an EMBL/GenBank/DDBJ whole genome shotgun (WGS) entry which is preliminary data.</text>
</comment>
<dbReference type="EMBL" id="JACEEZ010008483">
    <property type="protein sequence ID" value="KAG0723261.1"/>
    <property type="molecule type" value="Genomic_DNA"/>
</dbReference>
<dbReference type="AlphaFoldDB" id="A0A8J4YGN1"/>
<sequence length="188" mass="20480">MRVALALVVVAVVMAGGSPCVVGVSAIHIHPQPDSKTSNPPVTPPTTPKPSDLPATPPANPKPSDPAIKVSTYPLYPPEPPKRVTNLVSDAVCEIKKRVDKCVAGFRFMNTACTVSSELQGLDYTSVMQCPKWKNDTGSPVTAHSKGIVAVPTMKRAIENFIWATRDEFFNDGLLKYWVENSRDHWRS</sequence>
<feature type="chain" id="PRO_5035317834" evidence="2">
    <location>
        <begin position="27"/>
        <end position="188"/>
    </location>
</feature>
<keyword evidence="2" id="KW-0732">Signal</keyword>
<evidence type="ECO:0000313" key="4">
    <source>
        <dbReference type="Proteomes" id="UP000770661"/>
    </source>
</evidence>
<evidence type="ECO:0000256" key="1">
    <source>
        <dbReference type="SAM" id="MobiDB-lite"/>
    </source>
</evidence>
<feature type="region of interest" description="Disordered" evidence="1">
    <location>
        <begin position="31"/>
        <end position="75"/>
    </location>
</feature>
<keyword evidence="4" id="KW-1185">Reference proteome</keyword>
<evidence type="ECO:0000256" key="2">
    <source>
        <dbReference type="SAM" id="SignalP"/>
    </source>
</evidence>
<protein>
    <submittedName>
        <fullName evidence="3">Uncharacterized protein</fullName>
    </submittedName>
</protein>
<gene>
    <name evidence="3" type="ORF">GWK47_042994</name>
</gene>
<feature type="compositionally biased region" description="Pro residues" evidence="1">
    <location>
        <begin position="55"/>
        <end position="64"/>
    </location>
</feature>